<keyword evidence="1" id="KW-1133">Transmembrane helix</keyword>
<evidence type="ECO:0000256" key="1">
    <source>
        <dbReference type="SAM" id="Phobius"/>
    </source>
</evidence>
<keyword evidence="1" id="KW-0472">Membrane</keyword>
<name>A0A8J6XYY5_9BACT</name>
<comment type="caution">
    <text evidence="2">The sequence shown here is derived from an EMBL/GenBank/DDBJ whole genome shotgun (WGS) entry which is preliminary data.</text>
</comment>
<sequence length="160" mass="17478">MAGLSRPLAVAATVAVAIIVVVGLWLWRSDSAPAAPSGPQQLAIPEDFRFEKARLVSPDLKVELTEVFGTVHDEYMDWACILECRNPDGCHADVQLVVDYRSSGEKKKLVLGGRLDADSGQIMRIGRAQRPPAAVDSIDRVTLTVIESRRSDSPRPTEIE</sequence>
<proteinExistence type="predicted"/>
<dbReference type="Proteomes" id="UP000598633">
    <property type="component" value="Unassembled WGS sequence"/>
</dbReference>
<gene>
    <name evidence="2" type="ORF">IFJ97_03435</name>
</gene>
<organism evidence="2 3">
    <name type="scientific">Candidatus Sulfomarinibacter kjeldsenii</name>
    <dbReference type="NCBI Taxonomy" id="2885994"/>
    <lineage>
        <taxon>Bacteria</taxon>
        <taxon>Pseudomonadati</taxon>
        <taxon>Acidobacteriota</taxon>
        <taxon>Thermoanaerobaculia</taxon>
        <taxon>Thermoanaerobaculales</taxon>
        <taxon>Candidatus Sulfomarinibacteraceae</taxon>
        <taxon>Candidatus Sulfomarinibacter</taxon>
    </lineage>
</organism>
<feature type="transmembrane region" description="Helical" evidence="1">
    <location>
        <begin position="7"/>
        <end position="27"/>
    </location>
</feature>
<dbReference type="AlphaFoldDB" id="A0A8J6XYY5"/>
<evidence type="ECO:0000313" key="2">
    <source>
        <dbReference type="EMBL" id="MBD3870398.1"/>
    </source>
</evidence>
<reference evidence="2 3" key="1">
    <citation type="submission" date="2020-08" db="EMBL/GenBank/DDBJ databases">
        <title>Acidobacteriota in marine sediments use diverse sulfur dissimilation pathways.</title>
        <authorList>
            <person name="Wasmund K."/>
        </authorList>
    </citation>
    <scope>NUCLEOTIDE SEQUENCE [LARGE SCALE GENOMIC DNA]</scope>
    <source>
        <strain evidence="2">MAG AM3-A</strain>
    </source>
</reference>
<accession>A0A8J6XYY5</accession>
<keyword evidence="1" id="KW-0812">Transmembrane</keyword>
<protein>
    <submittedName>
        <fullName evidence="2">Uncharacterized protein</fullName>
    </submittedName>
</protein>
<dbReference type="EMBL" id="JACXWA010000060">
    <property type="protein sequence ID" value="MBD3870398.1"/>
    <property type="molecule type" value="Genomic_DNA"/>
</dbReference>
<evidence type="ECO:0000313" key="3">
    <source>
        <dbReference type="Proteomes" id="UP000598633"/>
    </source>
</evidence>